<comment type="similarity">
    <text evidence="3 13">Belongs to the FAD-dependent oxidoreductase 2 family. NadB subfamily.</text>
</comment>
<sequence>MWNVVDTDYAIAGSGIAGLTLALLLSRHGRVTLIAKGALQNSNSSLAQGGIAAAVAKDDSPALHEQDTVETGTGLCIPDTVRKIVDQAFDAIRFLKEAGVNWDCDTEGKLQLGREGAHSRNRIIHAGGDATGQSIMETLSRHLLPGGPIKLFENTCVADIHMEDGECRGLLAVDNSGKAVLIRSQAVILATGGLGQLYKYTTNAEGSTGDGYALAYRAGAILRDMEFVQFHPTALKANSSPLPLVSEAVRGEGGVLVNSNGERFMKRYHPWGDLAARDIVARAIYSELLAGRKVYLDARRIPKFPKRFPTIHAFLRRIGIDPDVDLIPVVPAAHYTMGGIQTDERGTTTVPRLFAIGEAASSGLHGANRLASNSLLEGVVMAQGAADAVLSLPVRSTPVKHPSFSYIDIVKNGTTPNPNLLRQVRELMWSHAGIVREESLLQEAMEQLHAWLSALSDLPGPDRNLLTSALLVVQAALWRRESRGAHFRKDYPETLTQYQIHSIQGGSHESVARTPVSAASAD</sequence>
<evidence type="ECO:0000256" key="12">
    <source>
        <dbReference type="PIRSR" id="PIRSR000171-1"/>
    </source>
</evidence>
<gene>
    <name evidence="16" type="ORF">EFBL_1980</name>
</gene>
<dbReference type="Pfam" id="PF02910">
    <property type="entry name" value="Succ_DH_flav_C"/>
    <property type="match status" value="1"/>
</dbReference>
<dbReference type="EMBL" id="BDUF01000056">
    <property type="protein sequence ID" value="GAX90354.1"/>
    <property type="molecule type" value="Genomic_DNA"/>
</dbReference>
<dbReference type="InterPro" id="IPR003953">
    <property type="entry name" value="FAD-dep_OxRdtase_2_FAD-bd"/>
</dbReference>
<dbReference type="NCBIfam" id="TIGR00551">
    <property type="entry name" value="nadB"/>
    <property type="match status" value="1"/>
</dbReference>
<dbReference type="GO" id="GO:0033765">
    <property type="term" value="F:steroid dehydrogenase activity, acting on the CH-CH group of donors"/>
    <property type="evidence" value="ECO:0007669"/>
    <property type="project" value="UniProtKB-ARBA"/>
</dbReference>
<evidence type="ECO:0000256" key="8">
    <source>
        <dbReference type="ARBA" id="ARBA00022827"/>
    </source>
</evidence>
<evidence type="ECO:0000259" key="15">
    <source>
        <dbReference type="Pfam" id="PF02910"/>
    </source>
</evidence>
<evidence type="ECO:0000256" key="13">
    <source>
        <dbReference type="RuleBase" id="RU362049"/>
    </source>
</evidence>
<dbReference type="GO" id="GO:0034628">
    <property type="term" value="P:'de novo' NAD+ biosynthetic process from L-aspartate"/>
    <property type="evidence" value="ECO:0007669"/>
    <property type="project" value="TreeGrafter"/>
</dbReference>
<comment type="function">
    <text evidence="13">Catalyzes the oxidation of L-aspartate to iminoaspartate.</text>
</comment>
<keyword evidence="17" id="KW-1185">Reference proteome</keyword>
<evidence type="ECO:0000256" key="9">
    <source>
        <dbReference type="ARBA" id="ARBA00023002"/>
    </source>
</evidence>
<dbReference type="PRINTS" id="PR00368">
    <property type="entry name" value="FADPNR"/>
</dbReference>
<keyword evidence="9 13" id="KW-0560">Oxidoreductase</keyword>
<dbReference type="Gene3D" id="3.90.700.10">
    <property type="entry name" value="Succinate dehydrogenase/fumarate reductase flavoprotein, catalytic domain"/>
    <property type="match status" value="1"/>
</dbReference>
<keyword evidence="7 13" id="KW-0662">Pyridine nucleotide biosynthesis</keyword>
<dbReference type="GO" id="GO:0005737">
    <property type="term" value="C:cytoplasm"/>
    <property type="evidence" value="ECO:0007669"/>
    <property type="project" value="UniProtKB-SubCell"/>
</dbReference>
<dbReference type="Gene3D" id="1.20.58.100">
    <property type="entry name" value="Fumarate reductase/succinate dehydrogenase flavoprotein-like, C-terminal domain"/>
    <property type="match status" value="1"/>
</dbReference>
<evidence type="ECO:0000313" key="17">
    <source>
        <dbReference type="Proteomes" id="UP000217785"/>
    </source>
</evidence>
<dbReference type="UniPathway" id="UPA00253">
    <property type="reaction ID" value="UER00326"/>
</dbReference>
<evidence type="ECO:0000256" key="10">
    <source>
        <dbReference type="ARBA" id="ARBA00048305"/>
    </source>
</evidence>
<feature type="active site" description="Proton acceptor" evidence="12">
    <location>
        <position position="277"/>
    </location>
</feature>
<evidence type="ECO:0000256" key="3">
    <source>
        <dbReference type="ARBA" id="ARBA00008562"/>
    </source>
</evidence>
<organism evidence="16 17">
    <name type="scientific">Effusibacillus lacus</name>
    <dbReference type="NCBI Taxonomy" id="1348429"/>
    <lineage>
        <taxon>Bacteria</taxon>
        <taxon>Bacillati</taxon>
        <taxon>Bacillota</taxon>
        <taxon>Bacilli</taxon>
        <taxon>Bacillales</taxon>
        <taxon>Alicyclobacillaceae</taxon>
        <taxon>Effusibacillus</taxon>
    </lineage>
</organism>
<accession>A0A292YPN5</accession>
<comment type="cofactor">
    <cofactor evidence="1 13">
        <name>FAD</name>
        <dbReference type="ChEBI" id="CHEBI:57692"/>
    </cofactor>
</comment>
<evidence type="ECO:0000313" key="16">
    <source>
        <dbReference type="EMBL" id="GAX90354.1"/>
    </source>
</evidence>
<protein>
    <recommendedName>
        <fullName evidence="5 11">L-aspartate oxidase</fullName>
        <ecNumber evidence="4 11">1.4.3.16</ecNumber>
    </recommendedName>
</protein>
<dbReference type="InterPro" id="IPR005288">
    <property type="entry name" value="NadB"/>
</dbReference>
<dbReference type="Gene3D" id="3.50.50.60">
    <property type="entry name" value="FAD/NAD(P)-binding domain"/>
    <property type="match status" value="1"/>
</dbReference>
<evidence type="ECO:0000256" key="1">
    <source>
        <dbReference type="ARBA" id="ARBA00001974"/>
    </source>
</evidence>
<dbReference type="SUPFAM" id="SSF51905">
    <property type="entry name" value="FAD/NAD(P)-binding domain"/>
    <property type="match status" value="1"/>
</dbReference>
<proteinExistence type="inferred from homology"/>
<dbReference type="SUPFAM" id="SSF56425">
    <property type="entry name" value="Succinate dehydrogenase/fumarate reductase flavoprotein, catalytic domain"/>
    <property type="match status" value="1"/>
</dbReference>
<dbReference type="EC" id="1.4.3.16" evidence="4 11"/>
<evidence type="ECO:0000256" key="6">
    <source>
        <dbReference type="ARBA" id="ARBA00022630"/>
    </source>
</evidence>
<dbReference type="AlphaFoldDB" id="A0A292YPN5"/>
<dbReference type="OrthoDB" id="9806724at2"/>
<comment type="caution">
    <text evidence="16">The sequence shown here is derived from an EMBL/GenBank/DDBJ whole genome shotgun (WGS) entry which is preliminary data.</text>
</comment>
<keyword evidence="8 13" id="KW-0274">FAD</keyword>
<reference evidence="17" key="1">
    <citation type="submission" date="2017-07" db="EMBL/GenBank/DDBJ databases">
        <title>Draft genome sequence of Effusibacillus lacus strain skLN1.</title>
        <authorList>
            <person name="Watanabe M."/>
            <person name="Kojima H."/>
            <person name="Fukui M."/>
        </authorList>
    </citation>
    <scope>NUCLEOTIDE SEQUENCE [LARGE SCALE GENOMIC DNA]</scope>
    <source>
        <strain evidence="17">skLN1</strain>
    </source>
</reference>
<feature type="domain" description="Fumarate reductase/succinate dehydrogenase flavoprotein-like C-terminal" evidence="15">
    <location>
        <begin position="463"/>
        <end position="494"/>
    </location>
</feature>
<dbReference type="InterPro" id="IPR027477">
    <property type="entry name" value="Succ_DH/fumarate_Rdtase_cat_sf"/>
</dbReference>
<dbReference type="FunFam" id="3.90.700.10:FF:000002">
    <property type="entry name" value="L-aspartate oxidase"/>
    <property type="match status" value="1"/>
</dbReference>
<evidence type="ECO:0000256" key="5">
    <source>
        <dbReference type="ARBA" id="ARBA00021901"/>
    </source>
</evidence>
<evidence type="ECO:0000256" key="7">
    <source>
        <dbReference type="ARBA" id="ARBA00022642"/>
    </source>
</evidence>
<name>A0A292YPN5_9BACL</name>
<evidence type="ECO:0000256" key="11">
    <source>
        <dbReference type="NCBIfam" id="TIGR00551"/>
    </source>
</evidence>
<dbReference type="RefSeq" id="WP_096182077.1">
    <property type="nucleotide sequence ID" value="NZ_BDUF01000056.1"/>
</dbReference>
<dbReference type="InterPro" id="IPR015939">
    <property type="entry name" value="Fum_Rdtase/Succ_DH_flav-like_C"/>
</dbReference>
<dbReference type="Proteomes" id="UP000217785">
    <property type="component" value="Unassembled WGS sequence"/>
</dbReference>
<dbReference type="InterPro" id="IPR037099">
    <property type="entry name" value="Fum_R/Succ_DH_flav-like_C_sf"/>
</dbReference>
<evidence type="ECO:0000259" key="14">
    <source>
        <dbReference type="Pfam" id="PF00890"/>
    </source>
</evidence>
<dbReference type="PANTHER" id="PTHR42716:SF2">
    <property type="entry name" value="L-ASPARTATE OXIDASE, CHLOROPLASTIC"/>
    <property type="match status" value="1"/>
</dbReference>
<feature type="domain" description="FAD-dependent oxidoreductase 2 FAD-binding" evidence="14">
    <location>
        <begin position="8"/>
        <end position="375"/>
    </location>
</feature>
<evidence type="ECO:0000256" key="4">
    <source>
        <dbReference type="ARBA" id="ARBA00012173"/>
    </source>
</evidence>
<dbReference type="Pfam" id="PF00890">
    <property type="entry name" value="FAD_binding_2"/>
    <property type="match status" value="1"/>
</dbReference>
<comment type="pathway">
    <text evidence="2 13">Cofactor biosynthesis; NAD(+) biosynthesis; iminoaspartate from L-aspartate (oxidase route): step 1/1.</text>
</comment>
<comment type="subcellular location">
    <subcellularLocation>
        <location evidence="13">Cytoplasm</location>
    </subcellularLocation>
</comment>
<comment type="catalytic activity">
    <reaction evidence="10">
        <text>L-aspartate + O2 = iminosuccinate + H2O2</text>
        <dbReference type="Rhea" id="RHEA:25876"/>
        <dbReference type="ChEBI" id="CHEBI:15379"/>
        <dbReference type="ChEBI" id="CHEBI:16240"/>
        <dbReference type="ChEBI" id="CHEBI:29991"/>
        <dbReference type="ChEBI" id="CHEBI:77875"/>
        <dbReference type="EC" id="1.4.3.16"/>
    </reaction>
    <physiologicalReaction direction="left-to-right" evidence="10">
        <dbReference type="Rhea" id="RHEA:25877"/>
    </physiologicalReaction>
</comment>
<dbReference type="GO" id="GO:0008734">
    <property type="term" value="F:L-aspartate oxidase activity"/>
    <property type="evidence" value="ECO:0007669"/>
    <property type="project" value="UniProtKB-UniRule"/>
</dbReference>
<dbReference type="NCBIfam" id="NF005701">
    <property type="entry name" value="PRK07512.1"/>
    <property type="match status" value="1"/>
</dbReference>
<keyword evidence="6 13" id="KW-0285">Flavoprotein</keyword>
<evidence type="ECO:0000256" key="2">
    <source>
        <dbReference type="ARBA" id="ARBA00004950"/>
    </source>
</evidence>
<dbReference type="SUPFAM" id="SSF46977">
    <property type="entry name" value="Succinate dehydrogenase/fumarate reductase flavoprotein C-terminal domain"/>
    <property type="match status" value="1"/>
</dbReference>
<dbReference type="PANTHER" id="PTHR42716">
    <property type="entry name" value="L-ASPARTATE OXIDASE"/>
    <property type="match status" value="1"/>
</dbReference>
<dbReference type="InterPro" id="IPR036188">
    <property type="entry name" value="FAD/NAD-bd_sf"/>
</dbReference>